<organism evidence="2">
    <name type="scientific">Opuntia streptacantha</name>
    <name type="common">Prickly pear cactus</name>
    <name type="synonym">Opuntia cardona</name>
    <dbReference type="NCBI Taxonomy" id="393608"/>
    <lineage>
        <taxon>Eukaryota</taxon>
        <taxon>Viridiplantae</taxon>
        <taxon>Streptophyta</taxon>
        <taxon>Embryophyta</taxon>
        <taxon>Tracheophyta</taxon>
        <taxon>Spermatophyta</taxon>
        <taxon>Magnoliopsida</taxon>
        <taxon>eudicotyledons</taxon>
        <taxon>Gunneridae</taxon>
        <taxon>Pentapetalae</taxon>
        <taxon>Caryophyllales</taxon>
        <taxon>Cactineae</taxon>
        <taxon>Cactaceae</taxon>
        <taxon>Opuntioideae</taxon>
        <taxon>Opuntia</taxon>
    </lineage>
</organism>
<reference evidence="2" key="1">
    <citation type="journal article" date="2013" name="J. Plant Res.">
        <title>Effect of fungi and light on seed germination of three Opuntia species from semiarid lands of central Mexico.</title>
        <authorList>
            <person name="Delgado-Sanchez P."/>
            <person name="Jimenez-Bremont J.F."/>
            <person name="Guerrero-Gonzalez Mde L."/>
            <person name="Flores J."/>
        </authorList>
    </citation>
    <scope>NUCLEOTIDE SEQUENCE</scope>
    <source>
        <tissue evidence="2">Cladode</tissue>
    </source>
</reference>
<accession>A0A7C9EF49</accession>
<feature type="compositionally biased region" description="Low complexity" evidence="1">
    <location>
        <begin position="30"/>
        <end position="47"/>
    </location>
</feature>
<feature type="region of interest" description="Disordered" evidence="1">
    <location>
        <begin position="25"/>
        <end position="89"/>
    </location>
</feature>
<feature type="region of interest" description="Disordered" evidence="1">
    <location>
        <begin position="109"/>
        <end position="132"/>
    </location>
</feature>
<name>A0A7C9EF49_OPUST</name>
<protein>
    <submittedName>
        <fullName evidence="2">Uncharacterized protein</fullName>
    </submittedName>
</protein>
<feature type="compositionally biased region" description="Basic and acidic residues" evidence="1">
    <location>
        <begin position="118"/>
        <end position="132"/>
    </location>
</feature>
<evidence type="ECO:0000313" key="2">
    <source>
        <dbReference type="EMBL" id="MBA4659689.1"/>
    </source>
</evidence>
<dbReference type="AlphaFoldDB" id="A0A7C9EF49"/>
<evidence type="ECO:0000256" key="1">
    <source>
        <dbReference type="SAM" id="MobiDB-lite"/>
    </source>
</evidence>
<dbReference type="EMBL" id="GISG01204786">
    <property type="protein sequence ID" value="MBA4659689.1"/>
    <property type="molecule type" value="Transcribed_RNA"/>
</dbReference>
<proteinExistence type="predicted"/>
<reference evidence="2" key="2">
    <citation type="submission" date="2020-07" db="EMBL/GenBank/DDBJ databases">
        <authorList>
            <person name="Vera ALvarez R."/>
            <person name="Arias-Moreno D.M."/>
            <person name="Jimenez-Jacinto V."/>
            <person name="Jimenez-Bremont J.F."/>
            <person name="Swaminathan K."/>
            <person name="Moose S.P."/>
            <person name="Guerrero-Gonzalez M.L."/>
            <person name="Marino-Ramirez L."/>
            <person name="Landsman D."/>
            <person name="Rodriguez-Kessler M."/>
            <person name="Delgado-Sanchez P."/>
        </authorList>
    </citation>
    <scope>NUCLEOTIDE SEQUENCE</scope>
    <source>
        <tissue evidence="2">Cladode</tissue>
    </source>
</reference>
<sequence length="132" mass="14198">MAMNSLDLRVLPKSMVRLEGEMIRIRRTSRSTTARGMSNSSSMHSGMAPPQGLAPEGLRSKRKVSTPPEARASAAEDPAGPPPMTAARSFLPERAGLVVDLRQMMRVLGGLGGGDGGLEERENGDWIREGRE</sequence>